<feature type="region of interest" description="Disordered" evidence="1">
    <location>
        <begin position="90"/>
        <end position="110"/>
    </location>
</feature>
<accession>A0AAU2VRT3</accession>
<reference evidence="2" key="1">
    <citation type="submission" date="2022-10" db="EMBL/GenBank/DDBJ databases">
        <title>The complete genomes of actinobacterial strains from the NBC collection.</title>
        <authorList>
            <person name="Joergensen T.S."/>
            <person name="Alvarez Arevalo M."/>
            <person name="Sterndorff E.B."/>
            <person name="Faurdal D."/>
            <person name="Vuksanovic O."/>
            <person name="Mourched A.-S."/>
            <person name="Charusanti P."/>
            <person name="Shaw S."/>
            <person name="Blin K."/>
            <person name="Weber T."/>
        </authorList>
    </citation>
    <scope>NUCLEOTIDE SEQUENCE</scope>
    <source>
        <strain evidence="2">NBC_00008</strain>
    </source>
</reference>
<evidence type="ECO:0000313" key="2">
    <source>
        <dbReference type="EMBL" id="WTW70334.1"/>
    </source>
</evidence>
<protein>
    <submittedName>
        <fullName evidence="2">Uncharacterized protein</fullName>
    </submittedName>
</protein>
<dbReference type="EMBL" id="CP108313">
    <property type="protein sequence ID" value="WTW70334.1"/>
    <property type="molecule type" value="Genomic_DNA"/>
</dbReference>
<evidence type="ECO:0000256" key="1">
    <source>
        <dbReference type="SAM" id="MobiDB-lite"/>
    </source>
</evidence>
<name>A0AAU2VRT3_9ACTN</name>
<sequence length="165" mass="16706">MTGAAGRPPAFRITDLIVAEGPEGAESILTAGLTVTMAAGEIVAALADDTGSAATLVQVLAGRRRAQYGRERGGRARALPGRPAPVVVVDATGTRPKESGAEPARTAARRGGAALLVTTDAEVAGSADRAVHLNRAPRPEHRPKAAVRFTTEALREAGRGGGDGA</sequence>
<dbReference type="AlphaFoldDB" id="A0AAU2VRT3"/>
<feature type="compositionally biased region" description="Low complexity" evidence="1">
    <location>
        <begin position="101"/>
        <end position="110"/>
    </location>
</feature>
<proteinExistence type="predicted"/>
<organism evidence="2">
    <name type="scientific">Streptomyces sp. NBC_00008</name>
    <dbReference type="NCBI Taxonomy" id="2903610"/>
    <lineage>
        <taxon>Bacteria</taxon>
        <taxon>Bacillati</taxon>
        <taxon>Actinomycetota</taxon>
        <taxon>Actinomycetes</taxon>
        <taxon>Kitasatosporales</taxon>
        <taxon>Streptomycetaceae</taxon>
        <taxon>Streptomyces</taxon>
    </lineage>
</organism>
<gene>
    <name evidence="2" type="ORF">OG398_19730</name>
</gene>